<dbReference type="EMBL" id="CP000472">
    <property type="protein sequence ID" value="ACJ27840.1"/>
    <property type="molecule type" value="Genomic_DNA"/>
</dbReference>
<feature type="signal peptide" evidence="1">
    <location>
        <begin position="1"/>
        <end position="21"/>
    </location>
</feature>
<dbReference type="Proteomes" id="UP000000753">
    <property type="component" value="Chromosome"/>
</dbReference>
<dbReference type="RefSeq" id="WP_020911218.1">
    <property type="nucleotide sequence ID" value="NC_011566.1"/>
</dbReference>
<dbReference type="AlphaFoldDB" id="B8CJ78"/>
<keyword evidence="1" id="KW-0732">Signal</keyword>
<dbReference type="HOGENOM" id="CLU_2496173_0_0_6"/>
<dbReference type="KEGG" id="swp:swp_1037"/>
<gene>
    <name evidence="2" type="ordered locus">swp_1037</name>
</gene>
<evidence type="ECO:0000256" key="1">
    <source>
        <dbReference type="SAM" id="SignalP"/>
    </source>
</evidence>
<evidence type="ECO:0000313" key="3">
    <source>
        <dbReference type="Proteomes" id="UP000000753"/>
    </source>
</evidence>
<reference evidence="2 3" key="1">
    <citation type="journal article" date="2008" name="PLoS ONE">
        <title>Environmental adaptation: genomic analysis of the piezotolerant and psychrotolerant deep-sea iron reducing bacterium Shewanella piezotolerans WP3.</title>
        <authorList>
            <person name="Wang F."/>
            <person name="Wang J."/>
            <person name="Jian H."/>
            <person name="Zhang B."/>
            <person name="Li S."/>
            <person name="Wang F."/>
            <person name="Zeng X."/>
            <person name="Gao L."/>
            <person name="Bartlett D.H."/>
            <person name="Yu J."/>
            <person name="Hu S."/>
            <person name="Xiao X."/>
        </authorList>
    </citation>
    <scope>NUCLEOTIDE SEQUENCE [LARGE SCALE GENOMIC DNA]</scope>
    <source>
        <strain evidence="3">WP3 / JCM 13877</strain>
    </source>
</reference>
<dbReference type="STRING" id="225849.swp_1037"/>
<organism evidence="2 3">
    <name type="scientific">Shewanella piezotolerans (strain WP3 / JCM 13877)</name>
    <dbReference type="NCBI Taxonomy" id="225849"/>
    <lineage>
        <taxon>Bacteria</taxon>
        <taxon>Pseudomonadati</taxon>
        <taxon>Pseudomonadota</taxon>
        <taxon>Gammaproteobacteria</taxon>
        <taxon>Alteromonadales</taxon>
        <taxon>Shewanellaceae</taxon>
        <taxon>Shewanella</taxon>
    </lineage>
</organism>
<name>B8CJ78_SHEPW</name>
<keyword evidence="3" id="KW-1185">Reference proteome</keyword>
<feature type="chain" id="PRO_5002869998" evidence="1">
    <location>
        <begin position="22"/>
        <end position="86"/>
    </location>
</feature>
<protein>
    <submittedName>
        <fullName evidence="2">Uncharacterized protein</fullName>
    </submittedName>
</protein>
<accession>B8CJ78</accession>
<proteinExistence type="predicted"/>
<sequence length="86" mass="9273">MTKLKCPQLVTTLALFMLVVAVQVSSGSASEWVFIGLDLIELGYETSQSLPSILDVALHISDDISQVVLAIINCLVDQLLNSLNRG</sequence>
<evidence type="ECO:0000313" key="2">
    <source>
        <dbReference type="EMBL" id="ACJ27840.1"/>
    </source>
</evidence>